<proteinExistence type="predicted"/>
<dbReference type="InterPro" id="IPR002048">
    <property type="entry name" value="EF_hand_dom"/>
</dbReference>
<dbReference type="RefSeq" id="WP_005369620.1">
    <property type="nucleotide sequence ID" value="NZ_CM001475.1"/>
</dbReference>
<dbReference type="STRING" id="686340.Metal_0681"/>
<evidence type="ECO:0000313" key="3">
    <source>
        <dbReference type="EMBL" id="EIC28520.1"/>
    </source>
</evidence>
<dbReference type="eggNOG" id="ENOG5031NFP">
    <property type="taxonomic scope" value="Bacteria"/>
</dbReference>
<dbReference type="PROSITE" id="PS50222">
    <property type="entry name" value="EF_HAND_2"/>
    <property type="match status" value="1"/>
</dbReference>
<feature type="region of interest" description="Disordered" evidence="1">
    <location>
        <begin position="29"/>
        <end position="49"/>
    </location>
</feature>
<organism evidence="3 4">
    <name type="scientific">Methylomicrobium album BG8</name>
    <dbReference type="NCBI Taxonomy" id="686340"/>
    <lineage>
        <taxon>Bacteria</taxon>
        <taxon>Pseudomonadati</taxon>
        <taxon>Pseudomonadota</taxon>
        <taxon>Gammaproteobacteria</taxon>
        <taxon>Methylococcales</taxon>
        <taxon>Methylococcaceae</taxon>
        <taxon>Methylomicrobium</taxon>
    </lineage>
</organism>
<dbReference type="InterPro" id="IPR018247">
    <property type="entry name" value="EF_Hand_1_Ca_BS"/>
</dbReference>
<dbReference type="InterPro" id="IPR011992">
    <property type="entry name" value="EF-hand-dom_pair"/>
</dbReference>
<sequence length="108" mass="11878">MKTFTFLRKKGGAPFVFGVMLAGIAQLSHSRGAETGPGGALEKGAPVEQAPSFREADKNGDHYVTKDELADYPHLLKRFDEVDAGKTGRLEEHEYGNLVMEKSREKGR</sequence>
<accession>H8GPQ8</accession>
<dbReference type="EMBL" id="CM001475">
    <property type="protein sequence ID" value="EIC28520.1"/>
    <property type="molecule type" value="Genomic_DNA"/>
</dbReference>
<evidence type="ECO:0000313" key="4">
    <source>
        <dbReference type="Proteomes" id="UP000005090"/>
    </source>
</evidence>
<evidence type="ECO:0000259" key="2">
    <source>
        <dbReference type="PROSITE" id="PS50222"/>
    </source>
</evidence>
<dbReference type="HOGENOM" id="CLU_2193820_0_0_6"/>
<gene>
    <name evidence="3" type="ORF">Metal_0681</name>
</gene>
<keyword evidence="4" id="KW-1185">Reference proteome</keyword>
<dbReference type="PROSITE" id="PS00018">
    <property type="entry name" value="EF_HAND_1"/>
    <property type="match status" value="1"/>
</dbReference>
<dbReference type="Proteomes" id="UP000005090">
    <property type="component" value="Chromosome"/>
</dbReference>
<dbReference type="AlphaFoldDB" id="H8GPQ8"/>
<name>H8GPQ8_METAL</name>
<dbReference type="GO" id="GO:0005509">
    <property type="term" value="F:calcium ion binding"/>
    <property type="evidence" value="ECO:0007669"/>
    <property type="project" value="InterPro"/>
</dbReference>
<evidence type="ECO:0000256" key="1">
    <source>
        <dbReference type="SAM" id="MobiDB-lite"/>
    </source>
</evidence>
<dbReference type="Gene3D" id="1.10.238.10">
    <property type="entry name" value="EF-hand"/>
    <property type="match status" value="1"/>
</dbReference>
<dbReference type="SUPFAM" id="SSF47473">
    <property type="entry name" value="EF-hand"/>
    <property type="match status" value="1"/>
</dbReference>
<feature type="domain" description="EF-hand" evidence="2">
    <location>
        <begin position="53"/>
        <end position="79"/>
    </location>
</feature>
<protein>
    <recommendedName>
        <fullName evidence="2">EF-hand domain-containing protein</fullName>
    </recommendedName>
</protein>
<reference evidence="3 4" key="1">
    <citation type="journal article" date="2013" name="Genome Announc.">
        <title>Genome Sequence of the Obligate Gammaproteobacterial Methanotroph Methylomicrobium album Strain BG8.</title>
        <authorList>
            <person name="Kits K.D."/>
            <person name="Kalyuzhnaya M.G."/>
            <person name="Klotz M.G."/>
            <person name="Jetten M.S."/>
            <person name="Op den Camp H.J."/>
            <person name="Vuilleumier S."/>
            <person name="Bringel F."/>
            <person name="Dispirito A.A."/>
            <person name="Murrell J.C."/>
            <person name="Bruce D."/>
            <person name="Cheng J.F."/>
            <person name="Copeland A."/>
            <person name="Goodwin L."/>
            <person name="Hauser L."/>
            <person name="Lajus A."/>
            <person name="Land M.L."/>
            <person name="Lapidus A."/>
            <person name="Lucas S."/>
            <person name="Medigue C."/>
            <person name="Pitluck S."/>
            <person name="Woyke T."/>
            <person name="Zeytun A."/>
            <person name="Stein L.Y."/>
        </authorList>
    </citation>
    <scope>NUCLEOTIDE SEQUENCE [LARGE SCALE GENOMIC DNA]</scope>
    <source>
        <strain evidence="3 4">BG8</strain>
    </source>
</reference>